<comment type="caution">
    <text evidence="7">The sequence shown here is derived from an EMBL/GenBank/DDBJ whole genome shotgun (WGS) entry which is preliminary data.</text>
</comment>
<dbReference type="GO" id="GO:0003984">
    <property type="term" value="F:acetolactate synthase activity"/>
    <property type="evidence" value="ECO:0007669"/>
    <property type="project" value="TreeGrafter"/>
</dbReference>
<dbReference type="GO" id="GO:0005948">
    <property type="term" value="C:acetolactate synthase complex"/>
    <property type="evidence" value="ECO:0007669"/>
    <property type="project" value="TreeGrafter"/>
</dbReference>
<dbReference type="InterPro" id="IPR012000">
    <property type="entry name" value="Thiamin_PyroP_enz_cen_dom"/>
</dbReference>
<dbReference type="AlphaFoldDB" id="A0A3A4NPU9"/>
<accession>A0A3A4NPU9</accession>
<feature type="domain" description="Thiamine pyrophosphate enzyme central" evidence="4">
    <location>
        <begin position="238"/>
        <end position="377"/>
    </location>
</feature>
<dbReference type="SUPFAM" id="SSF52518">
    <property type="entry name" value="Thiamin diphosphate-binding fold (THDP-binding)"/>
    <property type="match status" value="2"/>
</dbReference>
<dbReference type="InterPro" id="IPR029035">
    <property type="entry name" value="DHS-like_NAD/FAD-binding_dom"/>
</dbReference>
<evidence type="ECO:0000259" key="6">
    <source>
        <dbReference type="Pfam" id="PF02776"/>
    </source>
</evidence>
<dbReference type="CDD" id="cd07035">
    <property type="entry name" value="TPP_PYR_POX_like"/>
    <property type="match status" value="1"/>
</dbReference>
<evidence type="ECO:0000313" key="8">
    <source>
        <dbReference type="Proteomes" id="UP000265882"/>
    </source>
</evidence>
<proteinExistence type="inferred from homology"/>
<feature type="domain" description="Thiamine pyrophosphate enzyme N-terminal TPP-binding" evidence="6">
    <location>
        <begin position="42"/>
        <end position="156"/>
    </location>
</feature>
<gene>
    <name evidence="7" type="ORF">C4520_16165</name>
</gene>
<dbReference type="Pfam" id="PF00205">
    <property type="entry name" value="TPP_enzyme_M"/>
    <property type="match status" value="1"/>
</dbReference>
<dbReference type="Gene3D" id="3.40.50.970">
    <property type="match status" value="2"/>
</dbReference>
<dbReference type="GO" id="GO:0030976">
    <property type="term" value="F:thiamine pyrophosphate binding"/>
    <property type="evidence" value="ECO:0007669"/>
    <property type="project" value="InterPro"/>
</dbReference>
<dbReference type="EMBL" id="QZKU01000114">
    <property type="protein sequence ID" value="RJP17501.1"/>
    <property type="molecule type" value="Genomic_DNA"/>
</dbReference>
<evidence type="ECO:0000256" key="3">
    <source>
        <dbReference type="RuleBase" id="RU362132"/>
    </source>
</evidence>
<dbReference type="Proteomes" id="UP000265882">
    <property type="component" value="Unassembled WGS sequence"/>
</dbReference>
<dbReference type="CDD" id="cd00568">
    <property type="entry name" value="TPP_enzymes"/>
    <property type="match status" value="1"/>
</dbReference>
<sequence>MEPAGQAGERIPRTVPANCRRCRRWRPARCARRKKETTKMKMTGGEIVVEYLIQEKVPYAAGIPGHGCLALVDALFKAKKRIGVIQVRQEMSAVHLADGYYRVSGKPLAVFTSIGPGAINTAIGLATAYVDSTAVLALTGDTHVHMFGRGVLQEIERTHSSNFPRVLEPIVKRYWQAVNVEQLPHIMQRAFSQMLCGRRGPVLVDLPMDVQAASADVKLPAPQAHKCSARVKPDPAAIEQAALLLVHAKRPVILAGGGIHSSAAHEELRVLAEFLGAAVVTTMMGKSSFPENHTLYGWHAGSKGTTIGNTLCSKADVLLAVGCRFADETTSSYRRGVSFSIPPTKLIHVDIDAGEIGKNYPVEVGIVGDAKVALNDLLNAVIKLAPKGGKKKNEYFKEIQALQKKWLAYVRKLQTSDRTPPTMSRALKELRDELPEEAIVVCSSGNSQAQILQEFSFTKPGTLLTTGGFSTMGWSLPAAMGAKLARPNTPVVAVIGDGDFMMTMQELATAVQYDIPVVVCLLNNSGWISIKDLQMNAFGRDRAYATDFEKDGKPYTPDFRKVAEAFECHAEKVTAPDKIRPAMRRALESGKPALVEVIVNRQFPHTGSPAVGWWDVPVPAYLEERRKEYEKAAAEEVL</sequence>
<reference evidence="7 8" key="1">
    <citation type="journal article" date="2017" name="ISME J.">
        <title>Energy and carbon metabolisms in a deep terrestrial subsurface fluid microbial community.</title>
        <authorList>
            <person name="Momper L."/>
            <person name="Jungbluth S.P."/>
            <person name="Lee M.D."/>
            <person name="Amend J.P."/>
        </authorList>
    </citation>
    <scope>NUCLEOTIDE SEQUENCE [LARGE SCALE GENOMIC DNA]</scope>
    <source>
        <strain evidence="7">SURF_5</strain>
    </source>
</reference>
<dbReference type="GO" id="GO:0050660">
    <property type="term" value="F:flavin adenine dinucleotide binding"/>
    <property type="evidence" value="ECO:0007669"/>
    <property type="project" value="TreeGrafter"/>
</dbReference>
<feature type="domain" description="Thiamine pyrophosphate enzyme TPP-binding" evidence="5">
    <location>
        <begin position="444"/>
        <end position="597"/>
    </location>
</feature>
<dbReference type="GO" id="GO:0009097">
    <property type="term" value="P:isoleucine biosynthetic process"/>
    <property type="evidence" value="ECO:0007669"/>
    <property type="project" value="TreeGrafter"/>
</dbReference>
<evidence type="ECO:0000259" key="5">
    <source>
        <dbReference type="Pfam" id="PF02775"/>
    </source>
</evidence>
<dbReference type="InterPro" id="IPR029061">
    <property type="entry name" value="THDP-binding"/>
</dbReference>
<name>A0A3A4NPU9_ABYX5</name>
<evidence type="ECO:0000259" key="4">
    <source>
        <dbReference type="Pfam" id="PF00205"/>
    </source>
</evidence>
<dbReference type="Gene3D" id="3.40.50.1220">
    <property type="entry name" value="TPP-binding domain"/>
    <property type="match status" value="1"/>
</dbReference>
<protein>
    <submittedName>
        <fullName evidence="7">Thiamine pyrophosphate-binding protein</fullName>
    </submittedName>
</protein>
<dbReference type="Pfam" id="PF02776">
    <property type="entry name" value="TPP_enzyme_N"/>
    <property type="match status" value="1"/>
</dbReference>
<evidence type="ECO:0000256" key="2">
    <source>
        <dbReference type="ARBA" id="ARBA00023052"/>
    </source>
</evidence>
<dbReference type="InterPro" id="IPR012001">
    <property type="entry name" value="Thiamin_PyroP_enz_TPP-bd_dom"/>
</dbReference>
<dbReference type="GO" id="GO:0000287">
    <property type="term" value="F:magnesium ion binding"/>
    <property type="evidence" value="ECO:0007669"/>
    <property type="project" value="InterPro"/>
</dbReference>
<organism evidence="7 8">
    <name type="scientific">Abyssobacteria bacterium (strain SURF_5)</name>
    <dbReference type="NCBI Taxonomy" id="2093360"/>
    <lineage>
        <taxon>Bacteria</taxon>
        <taxon>Pseudomonadati</taxon>
        <taxon>Candidatus Hydrogenedentota</taxon>
        <taxon>Candidatus Abyssobacteria</taxon>
    </lineage>
</organism>
<evidence type="ECO:0000313" key="7">
    <source>
        <dbReference type="EMBL" id="RJP17501.1"/>
    </source>
</evidence>
<dbReference type="PANTHER" id="PTHR18968:SF13">
    <property type="entry name" value="ACETOLACTATE SYNTHASE CATALYTIC SUBUNIT, MITOCHONDRIAL"/>
    <property type="match status" value="1"/>
</dbReference>
<keyword evidence="2 3" id="KW-0786">Thiamine pyrophosphate</keyword>
<dbReference type="InterPro" id="IPR011766">
    <property type="entry name" value="TPP_enzyme_TPP-bd"/>
</dbReference>
<dbReference type="GO" id="GO:0009099">
    <property type="term" value="P:L-valine biosynthetic process"/>
    <property type="evidence" value="ECO:0007669"/>
    <property type="project" value="TreeGrafter"/>
</dbReference>
<evidence type="ECO:0000256" key="1">
    <source>
        <dbReference type="ARBA" id="ARBA00007812"/>
    </source>
</evidence>
<dbReference type="InterPro" id="IPR045229">
    <property type="entry name" value="TPP_enz"/>
</dbReference>
<dbReference type="SUPFAM" id="SSF52467">
    <property type="entry name" value="DHS-like NAD/FAD-binding domain"/>
    <property type="match status" value="1"/>
</dbReference>
<dbReference type="Pfam" id="PF02775">
    <property type="entry name" value="TPP_enzyme_C"/>
    <property type="match status" value="1"/>
</dbReference>
<dbReference type="PANTHER" id="PTHR18968">
    <property type="entry name" value="THIAMINE PYROPHOSPHATE ENZYMES"/>
    <property type="match status" value="1"/>
</dbReference>
<comment type="similarity">
    <text evidence="1 3">Belongs to the TPP enzyme family.</text>
</comment>